<dbReference type="EMBL" id="JANIBK010000032">
    <property type="protein sequence ID" value="MCQ8128476.1"/>
    <property type="molecule type" value="Genomic_DNA"/>
</dbReference>
<evidence type="ECO:0000313" key="3">
    <source>
        <dbReference type="Proteomes" id="UP001524586"/>
    </source>
</evidence>
<protein>
    <recommendedName>
        <fullName evidence="4">ParB/Sulfiredoxin domain-containing protein</fullName>
    </recommendedName>
</protein>
<reference evidence="2 3" key="1">
    <citation type="submission" date="2022-07" db="EMBL/GenBank/DDBJ databases">
        <title>Methylomonas rivi sp. nov., Methylomonas rosea sp. nov., Methylomonas aureus sp. nov. and Methylomonas subterranea sp. nov., four novel methanotrophs isolated from a freshwater creek and the deep terrestrial subsurface.</title>
        <authorList>
            <person name="Abin C."/>
            <person name="Sankaranarayanan K."/>
            <person name="Garner C."/>
            <person name="Sindelar R."/>
            <person name="Kotary K."/>
            <person name="Garner R."/>
            <person name="Barclay S."/>
            <person name="Lawson P."/>
            <person name="Krumholz L."/>
        </authorList>
    </citation>
    <scope>NUCLEOTIDE SEQUENCE [LARGE SCALE GENOMIC DNA]</scope>
    <source>
        <strain evidence="2 3">WSC-6</strain>
    </source>
</reference>
<dbReference type="RefSeq" id="WP_256614864.1">
    <property type="nucleotide sequence ID" value="NZ_JANIBK010000032.1"/>
</dbReference>
<proteinExistence type="predicted"/>
<evidence type="ECO:0008006" key="4">
    <source>
        <dbReference type="Google" id="ProtNLM"/>
    </source>
</evidence>
<comment type="caution">
    <text evidence="2">The sequence shown here is derived from an EMBL/GenBank/DDBJ whole genome shotgun (WGS) entry which is preliminary data.</text>
</comment>
<evidence type="ECO:0000256" key="1">
    <source>
        <dbReference type="SAM" id="MobiDB-lite"/>
    </source>
</evidence>
<organism evidence="2 3">
    <name type="scientific">Methylomonas rivi</name>
    <dbReference type="NCBI Taxonomy" id="2952226"/>
    <lineage>
        <taxon>Bacteria</taxon>
        <taxon>Pseudomonadati</taxon>
        <taxon>Pseudomonadota</taxon>
        <taxon>Gammaproteobacteria</taxon>
        <taxon>Methylococcales</taxon>
        <taxon>Methylococcaceae</taxon>
        <taxon>Methylomonas</taxon>
    </lineage>
</organism>
<accession>A0ABT1U3R1</accession>
<evidence type="ECO:0000313" key="2">
    <source>
        <dbReference type="EMBL" id="MCQ8128476.1"/>
    </source>
</evidence>
<sequence length="491" mass="53654">MQQTQLLPVNDLAIDLQNFRTVPQKNEVEAINAMISISPDYFWGLMESLLDDGYLPTENIIVLEDPTNGYQVKEGNRRVASLKIILGLVAVTDLDLPAKVAERIGQISADWVNSNTQIPCTIFQLSDAAVVDKIVTLTHGKGQKAGRDAWEAVARARHNKIVNGVPEPGLDLLEKYLAHGTNLSDDQKLRWAGKYHLTVLDEAIKKIAQRLGASSSVELAKLYPKISHKKPLDEILYAIGMESLTFPAIRESTDFALRFGVPPIPPPPTGQNPTATSSGGTSGTGGTPNSGTSSGTQTATNPTANAVNTGWQTNPSPTTLGSSTTTTGRKPLAAATNNEQSVRKALRSLKLYGTNRDKVVTLRNEILKLKLKDNPIAFCFLLRSMFEISAKAYCQDHASEQNAPKYLKNDGSDRMLADILRDIVSHLTQNKTDKQMVKLLHGPLTEIQRQDGILSITSMNHLVHNPKFTILPGDIPTLFSNIVPLLDQMNK</sequence>
<keyword evidence="3" id="KW-1185">Reference proteome</keyword>
<gene>
    <name evidence="2" type="ORF">NP596_08390</name>
</gene>
<name>A0ABT1U3R1_9GAMM</name>
<feature type="region of interest" description="Disordered" evidence="1">
    <location>
        <begin position="258"/>
        <end position="338"/>
    </location>
</feature>
<dbReference type="Proteomes" id="UP001524586">
    <property type="component" value="Unassembled WGS sequence"/>
</dbReference>
<feature type="compositionally biased region" description="Low complexity" evidence="1">
    <location>
        <begin position="289"/>
        <end position="328"/>
    </location>
</feature>